<dbReference type="InterPro" id="IPR035287">
    <property type="entry name" value="DUF5362"/>
</dbReference>
<accession>A0ABR6EZV7</accession>
<sequence length="156" mass="17173">MEEFEETKPDHAEVETLIITEDIRSHIYETAKWAKFLSIVGFVFSVLIVIAALCLPAILAAMSAMGTNPVVGVATGALSAVYIFFALLYFYPSFMLFKYANTAKKAVLFMDQESLGEAMSKMKSFFKFWGILTITIIALYAVVFLITIVATIGAAT</sequence>
<dbReference type="Pfam" id="PF17319">
    <property type="entry name" value="DUF5362"/>
    <property type="match status" value="1"/>
</dbReference>
<protein>
    <recommendedName>
        <fullName evidence="4">DUF5362 domain-containing protein</fullName>
    </recommendedName>
</protein>
<dbReference type="EMBL" id="WNXC01000007">
    <property type="protein sequence ID" value="MBB2150815.1"/>
    <property type="molecule type" value="Genomic_DNA"/>
</dbReference>
<comment type="caution">
    <text evidence="2">The sequence shown here is derived from an EMBL/GenBank/DDBJ whole genome shotgun (WGS) entry which is preliminary data.</text>
</comment>
<evidence type="ECO:0000313" key="3">
    <source>
        <dbReference type="Proteomes" id="UP000636110"/>
    </source>
</evidence>
<feature type="transmembrane region" description="Helical" evidence="1">
    <location>
        <begin position="36"/>
        <end position="64"/>
    </location>
</feature>
<reference evidence="2 3" key="1">
    <citation type="submission" date="2019-11" db="EMBL/GenBank/DDBJ databases">
        <title>Description of Pedobacter sp. LMG 31462T.</title>
        <authorList>
            <person name="Carlier A."/>
            <person name="Qi S."/>
            <person name="Vandamme P."/>
        </authorList>
    </citation>
    <scope>NUCLEOTIDE SEQUENCE [LARGE SCALE GENOMIC DNA]</scope>
    <source>
        <strain evidence="2 3">LMG 31462</strain>
    </source>
</reference>
<dbReference type="Proteomes" id="UP000636110">
    <property type="component" value="Unassembled WGS sequence"/>
</dbReference>
<feature type="transmembrane region" description="Helical" evidence="1">
    <location>
        <begin position="128"/>
        <end position="155"/>
    </location>
</feature>
<proteinExistence type="predicted"/>
<gene>
    <name evidence="2" type="ORF">GM920_18095</name>
</gene>
<keyword evidence="1" id="KW-0812">Transmembrane</keyword>
<keyword evidence="1" id="KW-1133">Transmembrane helix</keyword>
<evidence type="ECO:0000256" key="1">
    <source>
        <dbReference type="SAM" id="Phobius"/>
    </source>
</evidence>
<name>A0ABR6EZV7_9SPHI</name>
<organism evidence="2 3">
    <name type="scientific">Pedobacter gandavensis</name>
    <dbReference type="NCBI Taxonomy" id="2679963"/>
    <lineage>
        <taxon>Bacteria</taxon>
        <taxon>Pseudomonadati</taxon>
        <taxon>Bacteroidota</taxon>
        <taxon>Sphingobacteriia</taxon>
        <taxon>Sphingobacteriales</taxon>
        <taxon>Sphingobacteriaceae</taxon>
        <taxon>Pedobacter</taxon>
    </lineage>
</organism>
<evidence type="ECO:0008006" key="4">
    <source>
        <dbReference type="Google" id="ProtNLM"/>
    </source>
</evidence>
<evidence type="ECO:0000313" key="2">
    <source>
        <dbReference type="EMBL" id="MBB2150815.1"/>
    </source>
</evidence>
<keyword evidence="3" id="KW-1185">Reference proteome</keyword>
<dbReference type="RefSeq" id="WP_182960082.1">
    <property type="nucleotide sequence ID" value="NZ_WNXC01000007.1"/>
</dbReference>
<feature type="transmembrane region" description="Helical" evidence="1">
    <location>
        <begin position="70"/>
        <end position="91"/>
    </location>
</feature>
<keyword evidence="1" id="KW-0472">Membrane</keyword>